<sequence>MKLTIPAQPTYRHIHYENLRGADFSRDRTEVNGRRSPDVLNLISDNGGNPIKRLGWRKMTTFENSGKIEKILLHKESVGAVKYVLAEKGIFAVYNNSEGVETITTLVSYNALECADLFLYNDTVYAFANGKLYKFKDLAAEDVIAAGTAKIPEVSISRNPDGSGGVSLEGVNLLTPKRIFSFLGNSSAKEYSLVPEKLKTNDFYKYIVADSIKVEVMDKDGEFKEQTKDTDYKIGEITVLKGKNVLGEVVNFNVCAPKITFTTAHAPTITGQDNVKITFENFDATEDHKETEGETETIIYKGQYKENRADLLKTFITKAYGYSKTDRIFAVGGVNKNRVYYTGVDDPTYWPDNNYFIAGQDGNDIVGLHVYSSYLAVIKGDTNTETTVYLAYGQILNNETYFAVKPTMGGEGGIAPKTFATLGDDPLFLTRNGVFAITNVFATTDNVLRNRSYFVDKKLIEEDNLESSAAVVWRRYYILCVNGHCYVLDGRQKSTDNNNTTNYSYECYYWENIPATCFFVYENELWFGTADGYLCKFNTDISDNTAYCDDGTLALSTQGEKIITGGTAISCRWSTPLDDYRMPQYFKTLNKKGSLLTLLPYDKTSAIVTLIADGDREYPLGIFYADIFTWDPVDFDRFTFSSNETAQDDFFNKKVKKYRRLQVIVENTAIYEPFGLLKITETYTVGNFGKNRG</sequence>
<proteinExistence type="predicted"/>
<name>A0A8S5MPQ0_9CAUD</name>
<protein>
    <submittedName>
        <fullName evidence="1">Stabilization protein</fullName>
    </submittedName>
</protein>
<accession>A0A8S5MPQ0</accession>
<evidence type="ECO:0000313" key="1">
    <source>
        <dbReference type="EMBL" id="DAD84138.1"/>
    </source>
</evidence>
<dbReference type="EMBL" id="BK014952">
    <property type="protein sequence ID" value="DAD84138.1"/>
    <property type="molecule type" value="Genomic_DNA"/>
</dbReference>
<reference evidence="1" key="1">
    <citation type="journal article" date="2021" name="Proc. Natl. Acad. Sci. U.S.A.">
        <title>A Catalog of Tens of Thousands of Viruses from Human Metagenomes Reveals Hidden Associations with Chronic Diseases.</title>
        <authorList>
            <person name="Tisza M.J."/>
            <person name="Buck C.B."/>
        </authorList>
    </citation>
    <scope>NUCLEOTIDE SEQUENCE</scope>
    <source>
        <strain evidence="1">CtoqT5</strain>
    </source>
</reference>
<organism evidence="1">
    <name type="scientific">Podoviridae sp. ctoqT5</name>
    <dbReference type="NCBI Taxonomy" id="2826577"/>
    <lineage>
        <taxon>Viruses</taxon>
        <taxon>Duplodnaviria</taxon>
        <taxon>Heunggongvirae</taxon>
        <taxon>Uroviricota</taxon>
        <taxon>Caudoviricetes</taxon>
    </lineage>
</organism>